<sequence length="277" mass="31305">RDPRIIGICQRLARTGFVVLAPDFPLLKNYRLGLEDVDALVACVRHLQLLPEVDTERVGVTGFSFASSLIVIGLSRPEIRDCVSFGGLFGGYCDLRRTLRYVLTGVYEGEGHHGKVEPLRRQDRWKFLRGNVHLLPDSRSRDAYVAFLDKKIEDPSLTLDPILDSFTTPEQQALRLVENEDPARYDALFAPVARYFEDWLETLSLQRYAPGVRARMLIGHSIVDPVIPFTESMSLARCLAPETRPCVAIIGLFAHVDLNLNWRSLKSLVCDVMPDLR</sequence>
<evidence type="ECO:0000313" key="1">
    <source>
        <dbReference type="EMBL" id="SVD57985.1"/>
    </source>
</evidence>
<organism evidence="1">
    <name type="scientific">marine metagenome</name>
    <dbReference type="NCBI Taxonomy" id="408172"/>
    <lineage>
        <taxon>unclassified sequences</taxon>
        <taxon>metagenomes</taxon>
        <taxon>ecological metagenomes</taxon>
    </lineage>
</organism>
<dbReference type="EMBL" id="UINC01159731">
    <property type="protein sequence ID" value="SVD57985.1"/>
    <property type="molecule type" value="Genomic_DNA"/>
</dbReference>
<feature type="non-terminal residue" evidence="1">
    <location>
        <position position="1"/>
    </location>
</feature>
<dbReference type="AlphaFoldDB" id="A0A382WHZ9"/>
<protein>
    <recommendedName>
        <fullName evidence="2">Peptidase S9 prolyl oligopeptidase catalytic domain-containing protein</fullName>
    </recommendedName>
</protein>
<feature type="non-terminal residue" evidence="1">
    <location>
        <position position="277"/>
    </location>
</feature>
<name>A0A382WHZ9_9ZZZZ</name>
<dbReference type="Gene3D" id="3.40.50.1820">
    <property type="entry name" value="alpha/beta hydrolase"/>
    <property type="match status" value="1"/>
</dbReference>
<proteinExistence type="predicted"/>
<gene>
    <name evidence="1" type="ORF">METZ01_LOCUS410839</name>
</gene>
<accession>A0A382WHZ9</accession>
<evidence type="ECO:0008006" key="2">
    <source>
        <dbReference type="Google" id="ProtNLM"/>
    </source>
</evidence>
<reference evidence="1" key="1">
    <citation type="submission" date="2018-05" db="EMBL/GenBank/DDBJ databases">
        <authorList>
            <person name="Lanie J.A."/>
            <person name="Ng W.-L."/>
            <person name="Kazmierczak K.M."/>
            <person name="Andrzejewski T.M."/>
            <person name="Davidsen T.M."/>
            <person name="Wayne K.J."/>
            <person name="Tettelin H."/>
            <person name="Glass J.I."/>
            <person name="Rusch D."/>
            <person name="Podicherti R."/>
            <person name="Tsui H.-C.T."/>
            <person name="Winkler M.E."/>
        </authorList>
    </citation>
    <scope>NUCLEOTIDE SEQUENCE</scope>
</reference>
<dbReference type="InterPro" id="IPR029058">
    <property type="entry name" value="AB_hydrolase_fold"/>
</dbReference>
<dbReference type="SUPFAM" id="SSF53474">
    <property type="entry name" value="alpha/beta-Hydrolases"/>
    <property type="match status" value="1"/>
</dbReference>